<keyword evidence="2" id="KW-0812">Transmembrane</keyword>
<evidence type="ECO:0000259" key="3">
    <source>
        <dbReference type="Pfam" id="PF02470"/>
    </source>
</evidence>
<protein>
    <submittedName>
        <fullName evidence="5">MCE family protein</fullName>
    </submittedName>
</protein>
<dbReference type="InterPro" id="IPR024516">
    <property type="entry name" value="Mce_C"/>
</dbReference>
<dbReference type="PANTHER" id="PTHR33371:SF16">
    <property type="entry name" value="MCE-FAMILY PROTEIN MCE3F"/>
    <property type="match status" value="1"/>
</dbReference>
<proteinExistence type="predicted"/>
<dbReference type="InterPro" id="IPR003399">
    <property type="entry name" value="Mce/MlaD"/>
</dbReference>
<accession>A0A3M2L8X1</accession>
<dbReference type="EMBL" id="RFFH01000002">
    <property type="protein sequence ID" value="RMI34061.1"/>
    <property type="molecule type" value="Genomic_DNA"/>
</dbReference>
<reference evidence="5 6" key="1">
    <citation type="submission" date="2018-10" db="EMBL/GenBank/DDBJ databases">
        <title>Isolation from cow dung.</title>
        <authorList>
            <person name="Ling L."/>
        </authorList>
    </citation>
    <scope>NUCLEOTIDE SEQUENCE [LARGE SCALE GENOMIC DNA]</scope>
    <source>
        <strain evidence="5 6">NEAU-LL90</strain>
    </source>
</reference>
<dbReference type="Pfam" id="PF02470">
    <property type="entry name" value="MlaD"/>
    <property type="match status" value="1"/>
</dbReference>
<dbReference type="InterPro" id="IPR052336">
    <property type="entry name" value="MlaD_Phospholipid_Transporter"/>
</dbReference>
<organism evidence="5 6">
    <name type="scientific">Nocardia stercoris</name>
    <dbReference type="NCBI Taxonomy" id="2483361"/>
    <lineage>
        <taxon>Bacteria</taxon>
        <taxon>Bacillati</taxon>
        <taxon>Actinomycetota</taxon>
        <taxon>Actinomycetes</taxon>
        <taxon>Mycobacteriales</taxon>
        <taxon>Nocardiaceae</taxon>
        <taxon>Nocardia</taxon>
    </lineage>
</organism>
<evidence type="ECO:0000256" key="1">
    <source>
        <dbReference type="SAM" id="MobiDB-lite"/>
    </source>
</evidence>
<dbReference type="InterPro" id="IPR005693">
    <property type="entry name" value="Mce"/>
</dbReference>
<keyword evidence="2" id="KW-1133">Transmembrane helix</keyword>
<dbReference type="Pfam" id="PF11887">
    <property type="entry name" value="Mce4_CUP1"/>
    <property type="match status" value="1"/>
</dbReference>
<sequence>MRKLLRNKLFWANIALVLVLGLGASYLAVDVMRLNPLKSTYTVTVSLDRSGGLQPGNDVTLRGWRIGKINSIKLADQGGSIAAEAQIDSNYHIPRDTRISVNALSAAGEQYIDFRPDSDKGPFLHNGEVIRFDPDKITTPTPVWAVLDDASSLIAQVDPERFSAILTELDTALSGGPDQLRNMINALSTVTAGLDGLLPQTVNLLKNLQVIAGTTSHAQPDLQTLTNNSSTLFNQLQAANDEVSQVLDRAPAQVRQLGAVLDKNADPITSLASNFVAITKAAELRGPALQALFPSLALGLDAMGVPAHDGEFYTILDIWPRPFCQYDHVPIRNEVVQDGTLPKYNYCTNPAPNQQVRGSANAPRPDIPDNGAQMPAGADPNARTPQPVR</sequence>
<keyword evidence="6" id="KW-1185">Reference proteome</keyword>
<evidence type="ECO:0000313" key="6">
    <source>
        <dbReference type="Proteomes" id="UP000279275"/>
    </source>
</evidence>
<gene>
    <name evidence="5" type="ORF">EBN03_06380</name>
</gene>
<feature type="domain" description="Mammalian cell entry C-terminal" evidence="4">
    <location>
        <begin position="141"/>
        <end position="297"/>
    </location>
</feature>
<evidence type="ECO:0000313" key="5">
    <source>
        <dbReference type="EMBL" id="RMI34061.1"/>
    </source>
</evidence>
<feature type="region of interest" description="Disordered" evidence="1">
    <location>
        <begin position="348"/>
        <end position="389"/>
    </location>
</feature>
<dbReference type="GO" id="GO:0005576">
    <property type="term" value="C:extracellular region"/>
    <property type="evidence" value="ECO:0007669"/>
    <property type="project" value="TreeGrafter"/>
</dbReference>
<feature type="compositionally biased region" description="Polar residues" evidence="1">
    <location>
        <begin position="348"/>
        <end position="358"/>
    </location>
</feature>
<dbReference type="PANTHER" id="PTHR33371">
    <property type="entry name" value="INTERMEMBRANE PHOSPHOLIPID TRANSPORT SYSTEM BINDING PROTEIN MLAD-RELATED"/>
    <property type="match status" value="1"/>
</dbReference>
<evidence type="ECO:0000259" key="4">
    <source>
        <dbReference type="Pfam" id="PF11887"/>
    </source>
</evidence>
<dbReference type="OrthoDB" id="3606263at2"/>
<comment type="caution">
    <text evidence="5">The sequence shown here is derived from an EMBL/GenBank/DDBJ whole genome shotgun (WGS) entry which is preliminary data.</text>
</comment>
<dbReference type="NCBIfam" id="TIGR00996">
    <property type="entry name" value="Mtu_fam_mce"/>
    <property type="match status" value="1"/>
</dbReference>
<dbReference type="AlphaFoldDB" id="A0A3M2L8X1"/>
<keyword evidence="2" id="KW-0472">Membrane</keyword>
<name>A0A3M2L8X1_9NOCA</name>
<feature type="transmembrane region" description="Helical" evidence="2">
    <location>
        <begin position="9"/>
        <end position="29"/>
    </location>
</feature>
<feature type="domain" description="Mce/MlaD" evidence="3">
    <location>
        <begin position="40"/>
        <end position="116"/>
    </location>
</feature>
<evidence type="ECO:0000256" key="2">
    <source>
        <dbReference type="SAM" id="Phobius"/>
    </source>
</evidence>
<dbReference type="RefSeq" id="WP_122186987.1">
    <property type="nucleotide sequence ID" value="NZ_RFFH01000002.1"/>
</dbReference>
<dbReference type="Proteomes" id="UP000279275">
    <property type="component" value="Unassembled WGS sequence"/>
</dbReference>